<dbReference type="EMBL" id="KV878679">
    <property type="protein sequence ID" value="OJJ78248.1"/>
    <property type="molecule type" value="Genomic_DNA"/>
</dbReference>
<proteinExistence type="predicted"/>
<protein>
    <submittedName>
        <fullName evidence="1">Uncharacterized protein</fullName>
    </submittedName>
</protein>
<dbReference type="RefSeq" id="XP_067485495.1">
    <property type="nucleotide sequence ID" value="XM_067622254.1"/>
</dbReference>
<reference evidence="2" key="1">
    <citation type="journal article" date="2017" name="Genome Biol.">
        <title>Comparative genomics reveals high biological diversity and specific adaptations in the industrially and medically important fungal genus Aspergillus.</title>
        <authorList>
            <person name="de Vries R.P."/>
            <person name="Riley R."/>
            <person name="Wiebenga A."/>
            <person name="Aguilar-Osorio G."/>
            <person name="Amillis S."/>
            <person name="Uchima C.A."/>
            <person name="Anderluh G."/>
            <person name="Asadollahi M."/>
            <person name="Askin M."/>
            <person name="Barry K."/>
            <person name="Battaglia E."/>
            <person name="Bayram O."/>
            <person name="Benocci T."/>
            <person name="Braus-Stromeyer S.A."/>
            <person name="Caldana C."/>
            <person name="Canovas D."/>
            <person name="Cerqueira G.C."/>
            <person name="Chen F."/>
            <person name="Chen W."/>
            <person name="Choi C."/>
            <person name="Clum A."/>
            <person name="Dos Santos R.A."/>
            <person name="Damasio A.R."/>
            <person name="Diallinas G."/>
            <person name="Emri T."/>
            <person name="Fekete E."/>
            <person name="Flipphi M."/>
            <person name="Freyberg S."/>
            <person name="Gallo A."/>
            <person name="Gournas C."/>
            <person name="Habgood R."/>
            <person name="Hainaut M."/>
            <person name="Harispe M.L."/>
            <person name="Henrissat B."/>
            <person name="Hilden K.S."/>
            <person name="Hope R."/>
            <person name="Hossain A."/>
            <person name="Karabika E."/>
            <person name="Karaffa L."/>
            <person name="Karanyi Z."/>
            <person name="Krasevec N."/>
            <person name="Kuo A."/>
            <person name="Kusch H."/>
            <person name="LaButti K."/>
            <person name="Lagendijk E.L."/>
            <person name="Lapidus A."/>
            <person name="Levasseur A."/>
            <person name="Lindquist E."/>
            <person name="Lipzen A."/>
            <person name="Logrieco A.F."/>
            <person name="MacCabe A."/>
            <person name="Maekelae M.R."/>
            <person name="Malavazi I."/>
            <person name="Melin P."/>
            <person name="Meyer V."/>
            <person name="Mielnichuk N."/>
            <person name="Miskei M."/>
            <person name="Molnar A.P."/>
            <person name="Mule G."/>
            <person name="Ngan C.Y."/>
            <person name="Orejas M."/>
            <person name="Orosz E."/>
            <person name="Ouedraogo J.P."/>
            <person name="Overkamp K.M."/>
            <person name="Park H.-S."/>
            <person name="Perrone G."/>
            <person name="Piumi F."/>
            <person name="Punt P.J."/>
            <person name="Ram A.F."/>
            <person name="Ramon A."/>
            <person name="Rauscher S."/>
            <person name="Record E."/>
            <person name="Riano-Pachon D.M."/>
            <person name="Robert V."/>
            <person name="Roehrig J."/>
            <person name="Ruller R."/>
            <person name="Salamov A."/>
            <person name="Salih N.S."/>
            <person name="Samson R.A."/>
            <person name="Sandor E."/>
            <person name="Sanguinetti M."/>
            <person name="Schuetze T."/>
            <person name="Sepcic K."/>
            <person name="Shelest E."/>
            <person name="Sherlock G."/>
            <person name="Sophianopoulou V."/>
            <person name="Squina F.M."/>
            <person name="Sun H."/>
            <person name="Susca A."/>
            <person name="Todd R.B."/>
            <person name="Tsang A."/>
            <person name="Unkles S.E."/>
            <person name="van de Wiele N."/>
            <person name="van Rossen-Uffink D."/>
            <person name="Oliveira J.V."/>
            <person name="Vesth T.C."/>
            <person name="Visser J."/>
            <person name="Yu J.-H."/>
            <person name="Zhou M."/>
            <person name="Andersen M.R."/>
            <person name="Archer D.B."/>
            <person name="Baker S.E."/>
            <person name="Benoit I."/>
            <person name="Brakhage A.A."/>
            <person name="Braus G.H."/>
            <person name="Fischer R."/>
            <person name="Frisvad J.C."/>
            <person name="Goldman G.H."/>
            <person name="Houbraken J."/>
            <person name="Oakley B."/>
            <person name="Pocsi I."/>
            <person name="Scazzocchio C."/>
            <person name="Seiboth B."/>
            <person name="vanKuyk P.A."/>
            <person name="Wortman J."/>
            <person name="Dyer P.S."/>
            <person name="Grigoriev I.V."/>
        </authorList>
    </citation>
    <scope>NUCLEOTIDE SEQUENCE [LARGE SCALE GENOMIC DNA]</scope>
    <source>
        <strain evidence="2">CBS 101740 / IMI 381727 / IBT 21946</strain>
    </source>
</reference>
<keyword evidence="2" id="KW-1185">Reference proteome</keyword>
<name>A0A1L9V2U8_ASPBC</name>
<accession>A0A1L9V2U8</accession>
<organism evidence="1 2">
    <name type="scientific">Aspergillus brasiliensis (strain CBS 101740 / IMI 381727 / IBT 21946)</name>
    <dbReference type="NCBI Taxonomy" id="767769"/>
    <lineage>
        <taxon>Eukaryota</taxon>
        <taxon>Fungi</taxon>
        <taxon>Dikarya</taxon>
        <taxon>Ascomycota</taxon>
        <taxon>Pezizomycotina</taxon>
        <taxon>Eurotiomycetes</taxon>
        <taxon>Eurotiomycetidae</taxon>
        <taxon>Eurotiales</taxon>
        <taxon>Aspergillaceae</taxon>
        <taxon>Aspergillus</taxon>
        <taxon>Aspergillus subgen. Circumdati</taxon>
    </lineage>
</organism>
<gene>
    <name evidence="1" type="ORF">ASPBRDRAFT_263307</name>
</gene>
<evidence type="ECO:0000313" key="2">
    <source>
        <dbReference type="Proteomes" id="UP000184499"/>
    </source>
</evidence>
<dbReference type="VEuPathDB" id="FungiDB:ASPBRDRAFT_263307"/>
<dbReference type="Proteomes" id="UP000184499">
    <property type="component" value="Unassembled WGS sequence"/>
</dbReference>
<evidence type="ECO:0000313" key="1">
    <source>
        <dbReference type="EMBL" id="OJJ78248.1"/>
    </source>
</evidence>
<dbReference type="GeneID" id="93574742"/>
<dbReference type="AlphaFoldDB" id="A0A1L9V2U8"/>
<sequence length="123" mass="14228">MKVSVEWRASAPIGAWGQSLKVPRLCSFLAGPDRDHILIHRPQTLDLTLVDRRRLPFSRRDDCWSYGLIILLIFSYAERSNEVTFRDNCRRTAGLCLQYYIYSLLLTDDRIMDSDTPSQTDSS</sequence>